<evidence type="ECO:0000256" key="3">
    <source>
        <dbReference type="ARBA" id="ARBA00017650"/>
    </source>
</evidence>
<protein>
    <recommendedName>
        <fullName evidence="3">3-oxoacyl-[acyl-carrier-protein] reductase FabG</fullName>
    </recommendedName>
    <alternativeName>
        <fullName evidence="6">Beta-ketoacyl-ACP reductase</fullName>
    </alternativeName>
</protein>
<evidence type="ECO:0000313" key="10">
    <source>
        <dbReference type="Proteomes" id="UP000269692"/>
    </source>
</evidence>
<dbReference type="SMART" id="SM00822">
    <property type="entry name" value="PKS_KR"/>
    <property type="match status" value="1"/>
</dbReference>
<accession>A0A3L7ALQ2</accession>
<dbReference type="EMBL" id="RCTF01000002">
    <property type="protein sequence ID" value="RLP80994.1"/>
    <property type="molecule type" value="Genomic_DNA"/>
</dbReference>
<dbReference type="Pfam" id="PF13561">
    <property type="entry name" value="adh_short_C2"/>
    <property type="match status" value="1"/>
</dbReference>
<dbReference type="PRINTS" id="PR00081">
    <property type="entry name" value="GDHRDH"/>
</dbReference>
<dbReference type="PRINTS" id="PR00080">
    <property type="entry name" value="SDRFAMILY"/>
</dbReference>
<evidence type="ECO:0000313" key="9">
    <source>
        <dbReference type="EMBL" id="RLP80994.1"/>
    </source>
</evidence>
<evidence type="ECO:0000256" key="2">
    <source>
        <dbReference type="ARBA" id="ARBA00006484"/>
    </source>
</evidence>
<feature type="domain" description="Ketoreductase" evidence="8">
    <location>
        <begin position="9"/>
        <end position="188"/>
    </location>
</feature>
<comment type="function">
    <text evidence="1">Catalyzes the NADPH-dependent reduction of beta-ketoacyl-ACP substrates to beta-hydroxyacyl-ACP products, the first reductive step in the elongation cycle of fatty acid biosynthesis.</text>
</comment>
<comment type="caution">
    <text evidence="9">The sequence shown here is derived from an EMBL/GenBank/DDBJ whole genome shotgun (WGS) entry which is preliminary data.</text>
</comment>
<keyword evidence="5" id="KW-0560">Oxidoreductase</keyword>
<dbReference type="Proteomes" id="UP000269692">
    <property type="component" value="Unassembled WGS sequence"/>
</dbReference>
<dbReference type="OrthoDB" id="7568484at2"/>
<dbReference type="InterPro" id="IPR057326">
    <property type="entry name" value="KR_dom"/>
</dbReference>
<dbReference type="FunFam" id="3.40.50.720:FF:000115">
    <property type="entry name" value="3-oxoacyl-[acyl-carrier-protein] reductase FabG"/>
    <property type="match status" value="1"/>
</dbReference>
<gene>
    <name evidence="9" type="ORF">D9R14_03050</name>
</gene>
<evidence type="ECO:0000256" key="1">
    <source>
        <dbReference type="ARBA" id="ARBA00002607"/>
    </source>
</evidence>
<sequence>MGEKRFSGRRVIVTGSARGIGRATAERFAEDGAAVAIVDLDAAAAQATAAEIAAAYGTQAVGIACDVAVRERVDAMVEEVAQRLGGVDVLVNNAGVTRDNLIHKMEDEEWDLVMGVHLRGAFLCTRAAQRHMVPQNYGKICNISSTSALGNRGQVNYSTAKAGLQGFTRTLALELGRFNINVNAVAPGFIDTEMTQITARRLGHEPEAYRQMRAKTIAIGRVGVPRDVANLVCFLCSDEAGFVNGQVVYASGGPETRRG</sequence>
<dbReference type="GO" id="GO:0004316">
    <property type="term" value="F:3-oxoacyl-[acyl-carrier-protein] reductase (NADPH) activity"/>
    <property type="evidence" value="ECO:0007669"/>
    <property type="project" value="UniProtKB-EC"/>
</dbReference>
<comment type="catalytic activity">
    <reaction evidence="7">
        <text>a (3R)-hydroxyacyl-[ACP] + NADP(+) = a 3-oxoacyl-[ACP] + NADPH + H(+)</text>
        <dbReference type="Rhea" id="RHEA:17397"/>
        <dbReference type="Rhea" id="RHEA-COMP:9916"/>
        <dbReference type="Rhea" id="RHEA-COMP:9945"/>
        <dbReference type="ChEBI" id="CHEBI:15378"/>
        <dbReference type="ChEBI" id="CHEBI:57783"/>
        <dbReference type="ChEBI" id="CHEBI:58349"/>
        <dbReference type="ChEBI" id="CHEBI:78776"/>
        <dbReference type="ChEBI" id="CHEBI:78827"/>
        <dbReference type="EC" id="1.1.1.100"/>
    </reaction>
</comment>
<dbReference type="PROSITE" id="PS00061">
    <property type="entry name" value="ADH_SHORT"/>
    <property type="match status" value="1"/>
</dbReference>
<dbReference type="InterPro" id="IPR020904">
    <property type="entry name" value="Sc_DH/Rdtase_CS"/>
</dbReference>
<evidence type="ECO:0000256" key="7">
    <source>
        <dbReference type="ARBA" id="ARBA00048508"/>
    </source>
</evidence>
<proteinExistence type="inferred from homology"/>
<dbReference type="InterPro" id="IPR036291">
    <property type="entry name" value="NAD(P)-bd_dom_sf"/>
</dbReference>
<name>A0A3L7ALQ2_9HYPH</name>
<dbReference type="RefSeq" id="WP_121621845.1">
    <property type="nucleotide sequence ID" value="NZ_JACIIW010000003.1"/>
</dbReference>
<dbReference type="PANTHER" id="PTHR42760:SF40">
    <property type="entry name" value="3-OXOACYL-[ACYL-CARRIER-PROTEIN] REDUCTASE, CHLOROPLASTIC"/>
    <property type="match status" value="1"/>
</dbReference>
<reference evidence="9 10" key="1">
    <citation type="submission" date="2018-10" db="EMBL/GenBank/DDBJ databases">
        <title>Xanthobacter tagetidis genome sequencing and assembly.</title>
        <authorList>
            <person name="Maclea K.S."/>
            <person name="Goen A.E."/>
            <person name="Fatima S.A."/>
        </authorList>
    </citation>
    <scope>NUCLEOTIDE SEQUENCE [LARGE SCALE GENOMIC DNA]</scope>
    <source>
        <strain evidence="9 10">ATCC 700314</strain>
    </source>
</reference>
<dbReference type="PANTHER" id="PTHR42760">
    <property type="entry name" value="SHORT-CHAIN DEHYDROGENASES/REDUCTASES FAMILY MEMBER"/>
    <property type="match status" value="1"/>
</dbReference>
<dbReference type="NCBIfam" id="NF005559">
    <property type="entry name" value="PRK07231.1"/>
    <property type="match status" value="1"/>
</dbReference>
<dbReference type="Gene3D" id="3.40.50.720">
    <property type="entry name" value="NAD(P)-binding Rossmann-like Domain"/>
    <property type="match status" value="1"/>
</dbReference>
<dbReference type="InterPro" id="IPR002347">
    <property type="entry name" value="SDR_fam"/>
</dbReference>
<dbReference type="NCBIfam" id="NF009466">
    <property type="entry name" value="PRK12826.1-2"/>
    <property type="match status" value="1"/>
</dbReference>
<organism evidence="9 10">
    <name type="scientific">Xanthobacter tagetidis</name>
    <dbReference type="NCBI Taxonomy" id="60216"/>
    <lineage>
        <taxon>Bacteria</taxon>
        <taxon>Pseudomonadati</taxon>
        <taxon>Pseudomonadota</taxon>
        <taxon>Alphaproteobacteria</taxon>
        <taxon>Hyphomicrobiales</taxon>
        <taxon>Xanthobacteraceae</taxon>
        <taxon>Xanthobacter</taxon>
    </lineage>
</organism>
<evidence type="ECO:0000256" key="6">
    <source>
        <dbReference type="ARBA" id="ARBA00029899"/>
    </source>
</evidence>
<keyword evidence="10" id="KW-1185">Reference proteome</keyword>
<dbReference type="AlphaFoldDB" id="A0A3L7ALQ2"/>
<dbReference type="SUPFAM" id="SSF51735">
    <property type="entry name" value="NAD(P)-binding Rossmann-fold domains"/>
    <property type="match status" value="1"/>
</dbReference>
<evidence type="ECO:0000256" key="5">
    <source>
        <dbReference type="ARBA" id="ARBA00023002"/>
    </source>
</evidence>
<comment type="similarity">
    <text evidence="2">Belongs to the short-chain dehydrogenases/reductases (SDR) family.</text>
</comment>
<evidence type="ECO:0000256" key="4">
    <source>
        <dbReference type="ARBA" id="ARBA00022857"/>
    </source>
</evidence>
<evidence type="ECO:0000259" key="8">
    <source>
        <dbReference type="SMART" id="SM00822"/>
    </source>
</evidence>
<dbReference type="GO" id="GO:0030497">
    <property type="term" value="P:fatty acid elongation"/>
    <property type="evidence" value="ECO:0007669"/>
    <property type="project" value="TreeGrafter"/>
</dbReference>
<keyword evidence="4" id="KW-0521">NADP</keyword>